<dbReference type="InterPro" id="IPR052564">
    <property type="entry name" value="N-acetyltrans/Recomb-assoc"/>
</dbReference>
<keyword evidence="3" id="KW-1185">Reference proteome</keyword>
<name>A0ABT3L2Q6_9CYAN</name>
<reference evidence="2 3" key="1">
    <citation type="submission" date="2021-08" db="EMBL/GenBank/DDBJ databases">
        <title>Draft genome sequence of Spirulina subsalsa with high tolerance to salinity and hype-accumulation of phycocyanin.</title>
        <authorList>
            <person name="Pei H."/>
            <person name="Jiang L."/>
        </authorList>
    </citation>
    <scope>NUCLEOTIDE SEQUENCE [LARGE SCALE GENOMIC DNA]</scope>
    <source>
        <strain evidence="2 3">FACHB-351</strain>
    </source>
</reference>
<protein>
    <submittedName>
        <fullName evidence="2">GNAT family N-acetyltransferase</fullName>
    </submittedName>
</protein>
<dbReference type="PANTHER" id="PTHR43451">
    <property type="entry name" value="ACETYLTRANSFERASE (GNAT) FAMILY PROTEIN"/>
    <property type="match status" value="1"/>
</dbReference>
<dbReference type="InterPro" id="IPR016181">
    <property type="entry name" value="Acyl_CoA_acyltransferase"/>
</dbReference>
<sequence length="155" mass="18046">MEIRPATETDLPQLAQLYHEAVCTLAPQHYTPQQVAVWASFGRLSPAFRHFILDANTFVVDRDEQILGFCGIDSKGHLTSLYVHPQHIRQHIGSQLVQRVLDYATQHRINPIFVEASHFSRPLFEKFGFRLTEIEQIQRDGVIFERFHLQRHRAC</sequence>
<dbReference type="Pfam" id="PF13673">
    <property type="entry name" value="Acetyltransf_10"/>
    <property type="match status" value="1"/>
</dbReference>
<proteinExistence type="predicted"/>
<dbReference type="EMBL" id="JAIHOM010000020">
    <property type="protein sequence ID" value="MCW6035797.1"/>
    <property type="molecule type" value="Genomic_DNA"/>
</dbReference>
<accession>A0ABT3L2Q6</accession>
<gene>
    <name evidence="2" type="ORF">K4A83_05850</name>
</gene>
<dbReference type="RefSeq" id="WP_265263512.1">
    <property type="nucleotide sequence ID" value="NZ_JAIHOM010000020.1"/>
</dbReference>
<dbReference type="Gene3D" id="3.40.630.30">
    <property type="match status" value="1"/>
</dbReference>
<organism evidence="2 3">
    <name type="scientific">Spirulina subsalsa FACHB-351</name>
    <dbReference type="NCBI Taxonomy" id="234711"/>
    <lineage>
        <taxon>Bacteria</taxon>
        <taxon>Bacillati</taxon>
        <taxon>Cyanobacteriota</taxon>
        <taxon>Cyanophyceae</taxon>
        <taxon>Spirulinales</taxon>
        <taxon>Spirulinaceae</taxon>
        <taxon>Spirulina</taxon>
    </lineage>
</organism>
<evidence type="ECO:0000259" key="1">
    <source>
        <dbReference type="PROSITE" id="PS51186"/>
    </source>
</evidence>
<dbReference type="CDD" id="cd04301">
    <property type="entry name" value="NAT_SF"/>
    <property type="match status" value="1"/>
</dbReference>
<feature type="domain" description="N-acetyltransferase" evidence="1">
    <location>
        <begin position="1"/>
        <end position="150"/>
    </location>
</feature>
<dbReference type="PROSITE" id="PS51186">
    <property type="entry name" value="GNAT"/>
    <property type="match status" value="1"/>
</dbReference>
<dbReference type="InterPro" id="IPR000182">
    <property type="entry name" value="GNAT_dom"/>
</dbReference>
<evidence type="ECO:0000313" key="3">
    <source>
        <dbReference type="Proteomes" id="UP001526426"/>
    </source>
</evidence>
<evidence type="ECO:0000313" key="2">
    <source>
        <dbReference type="EMBL" id="MCW6035797.1"/>
    </source>
</evidence>
<dbReference type="Proteomes" id="UP001526426">
    <property type="component" value="Unassembled WGS sequence"/>
</dbReference>
<dbReference type="SUPFAM" id="SSF55729">
    <property type="entry name" value="Acyl-CoA N-acyltransferases (Nat)"/>
    <property type="match status" value="1"/>
</dbReference>
<comment type="caution">
    <text evidence="2">The sequence shown here is derived from an EMBL/GenBank/DDBJ whole genome shotgun (WGS) entry which is preliminary data.</text>
</comment>
<dbReference type="PANTHER" id="PTHR43451:SF1">
    <property type="entry name" value="ACETYLTRANSFERASE"/>
    <property type="match status" value="1"/>
</dbReference>